<dbReference type="EMBL" id="DXIJ01000132">
    <property type="protein sequence ID" value="HIV86385.1"/>
    <property type="molecule type" value="Genomic_DNA"/>
</dbReference>
<keyword evidence="4" id="KW-0547">Nucleotide-binding</keyword>
<dbReference type="GO" id="GO:0016787">
    <property type="term" value="F:hydrolase activity"/>
    <property type="evidence" value="ECO:0007669"/>
    <property type="project" value="UniProtKB-KW"/>
</dbReference>
<evidence type="ECO:0000313" key="7">
    <source>
        <dbReference type="EMBL" id="HIV86385.1"/>
    </source>
</evidence>
<name>A0A9D1TM17_9FIRM</name>
<keyword evidence="5" id="KW-0378">Hydrolase</keyword>
<keyword evidence="1" id="KW-0597">Phosphoprotein</keyword>
<dbReference type="Pfam" id="PF01934">
    <property type="entry name" value="HepT-like"/>
    <property type="match status" value="1"/>
</dbReference>
<dbReference type="GO" id="GO:0110001">
    <property type="term" value="C:toxin-antitoxin complex"/>
    <property type="evidence" value="ECO:0007669"/>
    <property type="project" value="InterPro"/>
</dbReference>
<evidence type="ECO:0000256" key="4">
    <source>
        <dbReference type="ARBA" id="ARBA00022741"/>
    </source>
</evidence>
<evidence type="ECO:0000313" key="8">
    <source>
        <dbReference type="Proteomes" id="UP000824162"/>
    </source>
</evidence>
<comment type="similarity">
    <text evidence="6">Belongs to the HepT RNase toxin family.</text>
</comment>
<dbReference type="Gene3D" id="1.20.120.580">
    <property type="entry name" value="bsu32300-like"/>
    <property type="match status" value="1"/>
</dbReference>
<evidence type="ECO:0000256" key="2">
    <source>
        <dbReference type="ARBA" id="ARBA00022649"/>
    </source>
</evidence>
<evidence type="ECO:0000256" key="1">
    <source>
        <dbReference type="ARBA" id="ARBA00022553"/>
    </source>
</evidence>
<evidence type="ECO:0000256" key="3">
    <source>
        <dbReference type="ARBA" id="ARBA00022722"/>
    </source>
</evidence>
<organism evidence="7 8">
    <name type="scientific">Candidatus Monoglobus merdigallinarum</name>
    <dbReference type="NCBI Taxonomy" id="2838698"/>
    <lineage>
        <taxon>Bacteria</taxon>
        <taxon>Bacillati</taxon>
        <taxon>Bacillota</taxon>
        <taxon>Clostridia</taxon>
        <taxon>Monoglobales</taxon>
        <taxon>Monoglobaceae</taxon>
        <taxon>Monoglobus</taxon>
    </lineage>
</organism>
<dbReference type="InterPro" id="IPR037038">
    <property type="entry name" value="HepT-like_sf"/>
</dbReference>
<accession>A0A9D1TM17</accession>
<keyword evidence="2" id="KW-1277">Toxin-antitoxin system</keyword>
<evidence type="ECO:0000256" key="6">
    <source>
        <dbReference type="ARBA" id="ARBA00024207"/>
    </source>
</evidence>
<dbReference type="InterPro" id="IPR051813">
    <property type="entry name" value="HepT_RNase_toxin"/>
</dbReference>
<evidence type="ECO:0000256" key="5">
    <source>
        <dbReference type="ARBA" id="ARBA00022801"/>
    </source>
</evidence>
<reference evidence="7" key="2">
    <citation type="submission" date="2021-04" db="EMBL/GenBank/DDBJ databases">
        <authorList>
            <person name="Gilroy R."/>
        </authorList>
    </citation>
    <scope>NUCLEOTIDE SEQUENCE</scope>
    <source>
        <strain evidence="7">5790</strain>
    </source>
</reference>
<protein>
    <submittedName>
        <fullName evidence="7">DUF86 domain-containing protein</fullName>
    </submittedName>
</protein>
<dbReference type="GO" id="GO:0004540">
    <property type="term" value="F:RNA nuclease activity"/>
    <property type="evidence" value="ECO:0007669"/>
    <property type="project" value="InterPro"/>
</dbReference>
<dbReference type="GO" id="GO:0000166">
    <property type="term" value="F:nucleotide binding"/>
    <property type="evidence" value="ECO:0007669"/>
    <property type="project" value="UniProtKB-KW"/>
</dbReference>
<keyword evidence="3" id="KW-0540">Nuclease</keyword>
<comment type="caution">
    <text evidence="7">The sequence shown here is derived from an EMBL/GenBank/DDBJ whole genome shotgun (WGS) entry which is preliminary data.</text>
</comment>
<proteinExistence type="inferred from homology"/>
<dbReference type="Proteomes" id="UP000824162">
    <property type="component" value="Unassembled WGS sequence"/>
</dbReference>
<dbReference type="PANTHER" id="PTHR34139">
    <property type="entry name" value="UPF0331 PROTEIN MJ0127"/>
    <property type="match status" value="1"/>
</dbReference>
<dbReference type="AlphaFoldDB" id="A0A9D1TM17"/>
<gene>
    <name evidence="7" type="ORF">H9900_06235</name>
</gene>
<sequence length="115" mass="13346">MNDRDVIILKKMIQYADEIAMTVEKLDLDFEKFETDFIAKNAIAMCVLQIGELVGKLTDDFKTQYHKMPWRDIKSMRNIAAHNYGELDIEVLWETVTSDIPELKAYCENIIAGKE</sequence>
<reference evidence="7" key="1">
    <citation type="journal article" date="2021" name="PeerJ">
        <title>Extensive microbial diversity within the chicken gut microbiome revealed by metagenomics and culture.</title>
        <authorList>
            <person name="Gilroy R."/>
            <person name="Ravi A."/>
            <person name="Getino M."/>
            <person name="Pursley I."/>
            <person name="Horton D.L."/>
            <person name="Alikhan N.F."/>
            <person name="Baker D."/>
            <person name="Gharbi K."/>
            <person name="Hall N."/>
            <person name="Watson M."/>
            <person name="Adriaenssens E.M."/>
            <person name="Foster-Nyarko E."/>
            <person name="Jarju S."/>
            <person name="Secka A."/>
            <person name="Antonio M."/>
            <person name="Oren A."/>
            <person name="Chaudhuri R.R."/>
            <person name="La Ragione R."/>
            <person name="Hildebrand F."/>
            <person name="Pallen M.J."/>
        </authorList>
    </citation>
    <scope>NUCLEOTIDE SEQUENCE</scope>
    <source>
        <strain evidence="7">5790</strain>
    </source>
</reference>
<dbReference type="PANTHER" id="PTHR34139:SF1">
    <property type="entry name" value="RNASE MJ1380-RELATED"/>
    <property type="match status" value="1"/>
</dbReference>
<dbReference type="InterPro" id="IPR008201">
    <property type="entry name" value="HepT-like"/>
</dbReference>